<evidence type="ECO:0000256" key="9">
    <source>
        <dbReference type="SAM" id="MobiDB-lite"/>
    </source>
</evidence>
<keyword evidence="3" id="KW-1003">Cell membrane</keyword>
<dbReference type="AlphaFoldDB" id="C6HXR4"/>
<keyword evidence="13" id="KW-1185">Reference proteome</keyword>
<dbReference type="InterPro" id="IPR002898">
    <property type="entry name" value="MotA_ExbB_proton_chnl"/>
</dbReference>
<dbReference type="PANTHER" id="PTHR30625:SF15">
    <property type="entry name" value="BIOPOLYMER TRANSPORT PROTEIN EXBB"/>
    <property type="match status" value="1"/>
</dbReference>
<proteinExistence type="inferred from homology"/>
<organism evidence="12 13">
    <name type="scientific">Leptospirillum ferrodiazotrophum</name>
    <dbReference type="NCBI Taxonomy" id="412449"/>
    <lineage>
        <taxon>Bacteria</taxon>
        <taxon>Pseudomonadati</taxon>
        <taxon>Nitrospirota</taxon>
        <taxon>Nitrospiria</taxon>
        <taxon>Nitrospirales</taxon>
        <taxon>Nitrospiraceae</taxon>
        <taxon>Leptospirillum</taxon>
    </lineage>
</organism>
<keyword evidence="6 10" id="KW-1133">Transmembrane helix</keyword>
<dbReference type="InterPro" id="IPR050790">
    <property type="entry name" value="ExbB/TolQ_transport"/>
</dbReference>
<keyword evidence="7 10" id="KW-0472">Membrane</keyword>
<feature type="transmembrane region" description="Helical" evidence="10">
    <location>
        <begin position="12"/>
        <end position="34"/>
    </location>
</feature>
<name>C6HXR4_9BACT</name>
<feature type="region of interest" description="Disordered" evidence="9">
    <location>
        <begin position="220"/>
        <end position="242"/>
    </location>
</feature>
<sequence length="242" mass="26429">MNALSYLMSGGPVMYILLPMSVVAISVGFERLFVLRQEKIHTERVLAVLRQNVKEKLDPKAVLAMVKESYISDSFIVNKILKLFVESELEGENLEYLIEAEAVLEEKKLKERMWILDTAITMAPLLGLLGTIIGIVASFHVMSVSGLGKPTQITGGVAEALIATATGLVIAIVSLGFYNFLYKWITGIKSSLESAARLITILHKPIRDAYRQAPEMAEARTSATLSRGTNVANRAEGSTSTA</sequence>
<dbReference type="PANTHER" id="PTHR30625">
    <property type="entry name" value="PROTEIN TOLQ"/>
    <property type="match status" value="1"/>
</dbReference>
<dbReference type="GO" id="GO:0017038">
    <property type="term" value="P:protein import"/>
    <property type="evidence" value="ECO:0007669"/>
    <property type="project" value="TreeGrafter"/>
</dbReference>
<protein>
    <submittedName>
        <fullName evidence="12">MotA/TolQ/ExbB proton channel</fullName>
    </submittedName>
</protein>
<evidence type="ECO:0000313" key="12">
    <source>
        <dbReference type="EMBL" id="EES52526.1"/>
    </source>
</evidence>
<dbReference type="EMBL" id="GG693875">
    <property type="protein sequence ID" value="EES52526.1"/>
    <property type="molecule type" value="Genomic_DNA"/>
</dbReference>
<feature type="domain" description="MotA/TolQ/ExbB proton channel" evidence="11">
    <location>
        <begin position="74"/>
        <end position="192"/>
    </location>
</feature>
<evidence type="ECO:0000256" key="1">
    <source>
        <dbReference type="ARBA" id="ARBA00004651"/>
    </source>
</evidence>
<evidence type="ECO:0000256" key="3">
    <source>
        <dbReference type="ARBA" id="ARBA00022475"/>
    </source>
</evidence>
<evidence type="ECO:0000256" key="2">
    <source>
        <dbReference type="ARBA" id="ARBA00022448"/>
    </source>
</evidence>
<feature type="compositionally biased region" description="Polar residues" evidence="9">
    <location>
        <begin position="221"/>
        <end position="242"/>
    </location>
</feature>
<evidence type="ECO:0000256" key="5">
    <source>
        <dbReference type="ARBA" id="ARBA00022927"/>
    </source>
</evidence>
<dbReference type="GO" id="GO:0005886">
    <property type="term" value="C:plasma membrane"/>
    <property type="evidence" value="ECO:0007669"/>
    <property type="project" value="UniProtKB-SubCell"/>
</dbReference>
<keyword evidence="2 8" id="KW-0813">Transport</keyword>
<reference evidence="12 13" key="1">
    <citation type="journal article" date="2009" name="Appl. Environ. Microbiol.">
        <title>Community genomic and proteomic analyses of chemoautotrophic iron-oxidizing "Leptospirillum rubarum" (Group II) and "Leptospirillum ferrodiazotrophum" (Group III) bacteria in acid mine drainage biofilms.</title>
        <authorList>
            <person name="Goltsman D.S."/>
            <person name="Denef V.J."/>
            <person name="Singer S.W."/>
            <person name="VerBerkmoes N.C."/>
            <person name="Lefsrud M."/>
            <person name="Mueller R.S."/>
            <person name="Dick G.J."/>
            <person name="Sun C.L."/>
            <person name="Wheeler K.E."/>
            <person name="Zemla A."/>
            <person name="Baker B.J."/>
            <person name="Hauser L."/>
            <person name="Land M."/>
            <person name="Shah M.B."/>
            <person name="Thelen M.P."/>
            <person name="Hettich R.L."/>
            <person name="Banfield J.F."/>
        </authorList>
    </citation>
    <scope>NUCLEOTIDE SEQUENCE [LARGE SCALE GENOMIC DNA]</scope>
</reference>
<evidence type="ECO:0000256" key="4">
    <source>
        <dbReference type="ARBA" id="ARBA00022692"/>
    </source>
</evidence>
<keyword evidence="5 8" id="KW-0653">Protein transport</keyword>
<evidence type="ECO:0000256" key="8">
    <source>
        <dbReference type="RuleBase" id="RU004057"/>
    </source>
</evidence>
<comment type="subcellular location">
    <subcellularLocation>
        <location evidence="1">Cell membrane</location>
        <topology evidence="1">Multi-pass membrane protein</topology>
    </subcellularLocation>
    <subcellularLocation>
        <location evidence="8">Membrane</location>
        <topology evidence="8">Multi-pass membrane protein</topology>
    </subcellularLocation>
</comment>
<keyword evidence="4 10" id="KW-0812">Transmembrane</keyword>
<accession>C6HXR4</accession>
<comment type="similarity">
    <text evidence="8">Belongs to the exbB/tolQ family.</text>
</comment>
<evidence type="ECO:0000256" key="7">
    <source>
        <dbReference type="ARBA" id="ARBA00023136"/>
    </source>
</evidence>
<dbReference type="Proteomes" id="UP000009374">
    <property type="component" value="Unassembled WGS sequence"/>
</dbReference>
<gene>
    <name evidence="12" type="ORF">UBAL3_93200024</name>
</gene>
<dbReference type="Pfam" id="PF01618">
    <property type="entry name" value="MotA_ExbB"/>
    <property type="match status" value="1"/>
</dbReference>
<feature type="transmembrane region" description="Helical" evidence="10">
    <location>
        <begin position="114"/>
        <end position="140"/>
    </location>
</feature>
<evidence type="ECO:0000259" key="11">
    <source>
        <dbReference type="Pfam" id="PF01618"/>
    </source>
</evidence>
<feature type="transmembrane region" description="Helical" evidence="10">
    <location>
        <begin position="160"/>
        <end position="181"/>
    </location>
</feature>
<evidence type="ECO:0000313" key="13">
    <source>
        <dbReference type="Proteomes" id="UP000009374"/>
    </source>
</evidence>
<evidence type="ECO:0000256" key="6">
    <source>
        <dbReference type="ARBA" id="ARBA00022989"/>
    </source>
</evidence>
<evidence type="ECO:0000256" key="10">
    <source>
        <dbReference type="SAM" id="Phobius"/>
    </source>
</evidence>